<dbReference type="Proteomes" id="UP000075321">
    <property type="component" value="Unassembled WGS sequence"/>
</dbReference>
<evidence type="ECO:0000256" key="1">
    <source>
        <dbReference type="SAM" id="Phobius"/>
    </source>
</evidence>
<name>A0A151ACZ3_9EURY</name>
<organism evidence="3 4">
    <name type="scientific">Halalkalicoccus paucihalophilus</name>
    <dbReference type="NCBI Taxonomy" id="1008153"/>
    <lineage>
        <taxon>Archaea</taxon>
        <taxon>Methanobacteriati</taxon>
        <taxon>Methanobacteriota</taxon>
        <taxon>Stenosarchaea group</taxon>
        <taxon>Halobacteria</taxon>
        <taxon>Halobacteriales</taxon>
        <taxon>Halococcaceae</taxon>
        <taxon>Halalkalicoccus</taxon>
    </lineage>
</organism>
<accession>A0A151ACZ3</accession>
<evidence type="ECO:0000313" key="3">
    <source>
        <dbReference type="EMBL" id="KYH25247.1"/>
    </source>
</evidence>
<feature type="transmembrane region" description="Helical" evidence="1">
    <location>
        <begin position="166"/>
        <end position="188"/>
    </location>
</feature>
<keyword evidence="1" id="KW-0812">Transmembrane</keyword>
<keyword evidence="1" id="KW-1133">Transmembrane helix</keyword>
<evidence type="ECO:0000313" key="4">
    <source>
        <dbReference type="Proteomes" id="UP000075321"/>
    </source>
</evidence>
<dbReference type="InterPro" id="IPR011674">
    <property type="entry name" value="DUF1616"/>
</dbReference>
<feature type="transmembrane region" description="Helical" evidence="1">
    <location>
        <begin position="129"/>
        <end position="146"/>
    </location>
</feature>
<protein>
    <recommendedName>
        <fullName evidence="2">DUF1616 domain-containing protein</fullName>
    </recommendedName>
</protein>
<feature type="domain" description="DUF1616" evidence="2">
    <location>
        <begin position="26"/>
        <end position="324"/>
    </location>
</feature>
<keyword evidence="4" id="KW-1185">Reference proteome</keyword>
<feature type="transmembrane region" description="Helical" evidence="1">
    <location>
        <begin position="67"/>
        <end position="88"/>
    </location>
</feature>
<feature type="transmembrane region" description="Helical" evidence="1">
    <location>
        <begin position="36"/>
        <end position="55"/>
    </location>
</feature>
<dbReference type="Pfam" id="PF07760">
    <property type="entry name" value="DUF1616"/>
    <property type="match status" value="1"/>
</dbReference>
<evidence type="ECO:0000259" key="2">
    <source>
        <dbReference type="Pfam" id="PF07760"/>
    </source>
</evidence>
<dbReference type="AlphaFoldDB" id="A0A151ACZ3"/>
<reference evidence="3 4" key="1">
    <citation type="submission" date="2016-02" db="EMBL/GenBank/DDBJ databases">
        <title>Genome sequence of Halalkalicoccus paucihalophilus DSM 24557.</title>
        <authorList>
            <person name="Poehlein A."/>
            <person name="Daniel R."/>
        </authorList>
    </citation>
    <scope>NUCLEOTIDE SEQUENCE [LARGE SCALE GENOMIC DNA]</scope>
    <source>
        <strain evidence="3 4">DSM 24557</strain>
    </source>
</reference>
<dbReference type="RefSeq" id="WP_066383717.1">
    <property type="nucleotide sequence ID" value="NZ_LTAZ01000007.1"/>
</dbReference>
<dbReference type="OrthoDB" id="82282at2157"/>
<dbReference type="PATRIC" id="fig|1008153.3.peg.2895"/>
<keyword evidence="1" id="KW-0472">Membrane</keyword>
<feature type="transmembrane region" description="Helical" evidence="1">
    <location>
        <begin position="94"/>
        <end position="117"/>
    </location>
</feature>
<proteinExistence type="predicted"/>
<comment type="caution">
    <text evidence="3">The sequence shown here is derived from an EMBL/GenBank/DDBJ whole genome shotgun (WGS) entry which is preliminary data.</text>
</comment>
<sequence length="328" mass="35480">MRVHQWTGDLLLILLFSGLAAGGILSEISVTPIRVALALPLVLLVPGYAFISALFPEVPDEDDGFGALERVVLSVALSLAIVALVAYAANFTPYGITLLPITVAVVAWTVLFSLLGLVRRARLDPADRYGIRAGPSLGVVPGLFTVQRRRPGDTRGPFEPENGRHLLLNVFLVFSLLALLVAGGYMAFAAPSLPDEQPHTEFYLLSENDEGELTSTDLPTDLSAGETDPITVAIENHEGETQTYTTVVYQQEVTLSEDGRTVESVDGAEELDRFETIVESGETEQVSYDAGPTADGDVYVWFLLYHGDVPDDPSPENADETTRLVFTD</sequence>
<dbReference type="EMBL" id="LTAZ01000007">
    <property type="protein sequence ID" value="KYH25247.1"/>
    <property type="molecule type" value="Genomic_DNA"/>
</dbReference>
<gene>
    <name evidence="3" type="ORF">HAPAU_28330</name>
</gene>